<dbReference type="AlphaFoldDB" id="A0A5C5XS53"/>
<keyword evidence="3" id="KW-1185">Reference proteome</keyword>
<dbReference type="Proteomes" id="UP000318053">
    <property type="component" value="Unassembled WGS sequence"/>
</dbReference>
<keyword evidence="1" id="KW-1133">Transmembrane helix</keyword>
<evidence type="ECO:0000256" key="1">
    <source>
        <dbReference type="SAM" id="Phobius"/>
    </source>
</evidence>
<keyword evidence="1" id="KW-0472">Membrane</keyword>
<organism evidence="2 3">
    <name type="scientific">Allorhodopirellula solitaria</name>
    <dbReference type="NCBI Taxonomy" id="2527987"/>
    <lineage>
        <taxon>Bacteria</taxon>
        <taxon>Pseudomonadati</taxon>
        <taxon>Planctomycetota</taxon>
        <taxon>Planctomycetia</taxon>
        <taxon>Pirellulales</taxon>
        <taxon>Pirellulaceae</taxon>
        <taxon>Allorhodopirellula</taxon>
    </lineage>
</organism>
<evidence type="ECO:0000313" key="3">
    <source>
        <dbReference type="Proteomes" id="UP000318053"/>
    </source>
</evidence>
<reference evidence="2 3" key="1">
    <citation type="submission" date="2019-02" db="EMBL/GenBank/DDBJ databases">
        <title>Deep-cultivation of Planctomycetes and their phenomic and genomic characterization uncovers novel biology.</title>
        <authorList>
            <person name="Wiegand S."/>
            <person name="Jogler M."/>
            <person name="Boedeker C."/>
            <person name="Pinto D."/>
            <person name="Vollmers J."/>
            <person name="Rivas-Marin E."/>
            <person name="Kohn T."/>
            <person name="Peeters S.H."/>
            <person name="Heuer A."/>
            <person name="Rast P."/>
            <person name="Oberbeckmann S."/>
            <person name="Bunk B."/>
            <person name="Jeske O."/>
            <person name="Meyerdierks A."/>
            <person name="Storesund J.E."/>
            <person name="Kallscheuer N."/>
            <person name="Luecker S."/>
            <person name="Lage O.M."/>
            <person name="Pohl T."/>
            <person name="Merkel B.J."/>
            <person name="Hornburger P."/>
            <person name="Mueller R.-W."/>
            <person name="Bruemmer F."/>
            <person name="Labrenz M."/>
            <person name="Spormann A.M."/>
            <person name="Op Den Camp H."/>
            <person name="Overmann J."/>
            <person name="Amann R."/>
            <person name="Jetten M.S.M."/>
            <person name="Mascher T."/>
            <person name="Medema M.H."/>
            <person name="Devos D.P."/>
            <person name="Kaster A.-K."/>
            <person name="Ovreas L."/>
            <person name="Rohde M."/>
            <person name="Galperin M.Y."/>
            <person name="Jogler C."/>
        </authorList>
    </citation>
    <scope>NUCLEOTIDE SEQUENCE [LARGE SCALE GENOMIC DNA]</scope>
    <source>
        <strain evidence="2 3">CA85</strain>
    </source>
</reference>
<keyword evidence="1" id="KW-0812">Transmembrane</keyword>
<sequence length="395" mass="43848">MLLIVATYPLWLPAAWTQTAFYPAIPLVALPHGLQTAISILLAPVIIAATAVILLRPDRQRCQQAAWASIAVVLATGFLTDQHRLQPWAYQTFLYACLFVLLPMRWQTNAFRVLTISIYFFSSVGKFDYQFLHTVGQEFLVTAARFAHLDIAQWDARTRLIAAAGFPAAELSIAILLTIPRTRFLAGCLAIFMHASLIALLSPWGLHHSLGVLLWNAVLAGQAYWLFVYRPKPGIAPSGATSTGPLRLSAAALMILLALILPLTERRGRYDDQAWHWDHWLSWALYSPHNSRLDVEVYSGAVSGLPAGIASAVDEDRDGDSWCKLDLGKLSLQTRGVPILPQGRYQLRLATAIAEPQGWTHEIRGVLRSASDRQDGSRTEVWLPNLEAMQRAAKR</sequence>
<dbReference type="EMBL" id="SJPK01000006">
    <property type="protein sequence ID" value="TWT66076.1"/>
    <property type="molecule type" value="Genomic_DNA"/>
</dbReference>
<evidence type="ECO:0008006" key="4">
    <source>
        <dbReference type="Google" id="ProtNLM"/>
    </source>
</evidence>
<proteinExistence type="predicted"/>
<gene>
    <name evidence="2" type="ORF">CA85_29380</name>
</gene>
<feature type="transmembrane region" description="Helical" evidence="1">
    <location>
        <begin position="160"/>
        <end position="178"/>
    </location>
</feature>
<feature type="transmembrane region" description="Helical" evidence="1">
    <location>
        <begin position="33"/>
        <end position="55"/>
    </location>
</feature>
<protein>
    <recommendedName>
        <fullName evidence="4">Vitamin K-dependent gamma-carboxylase</fullName>
    </recommendedName>
</protein>
<name>A0A5C5XS53_9BACT</name>
<comment type="caution">
    <text evidence="2">The sequence shown here is derived from an EMBL/GenBank/DDBJ whole genome shotgun (WGS) entry which is preliminary data.</text>
</comment>
<evidence type="ECO:0000313" key="2">
    <source>
        <dbReference type="EMBL" id="TWT66076.1"/>
    </source>
</evidence>
<feature type="transmembrane region" description="Helical" evidence="1">
    <location>
        <begin position="209"/>
        <end position="227"/>
    </location>
</feature>
<feature type="transmembrane region" description="Helical" evidence="1">
    <location>
        <begin position="247"/>
        <end position="264"/>
    </location>
</feature>
<accession>A0A5C5XS53</accession>
<feature type="transmembrane region" description="Helical" evidence="1">
    <location>
        <begin position="184"/>
        <end position="202"/>
    </location>
</feature>
<dbReference type="RefSeq" id="WP_246112779.1">
    <property type="nucleotide sequence ID" value="NZ_SJPK01000006.1"/>
</dbReference>